<evidence type="ECO:0000259" key="2">
    <source>
        <dbReference type="Pfam" id="PF01408"/>
    </source>
</evidence>
<dbReference type="SUPFAM" id="SSF51735">
    <property type="entry name" value="NAD(P)-binding Rossmann-fold domains"/>
    <property type="match status" value="1"/>
</dbReference>
<dbReference type="PANTHER" id="PTHR43249">
    <property type="entry name" value="UDP-N-ACETYL-2-AMINO-2-DEOXY-D-GLUCURONATE OXIDASE"/>
    <property type="match status" value="1"/>
</dbReference>
<feature type="domain" description="Gfo/Idh/MocA-like oxidoreductase N-terminal" evidence="2">
    <location>
        <begin position="4"/>
        <end position="123"/>
    </location>
</feature>
<name>A0A1E4R2L4_9BACI</name>
<dbReference type="AlphaFoldDB" id="A0A1E4R2L4"/>
<dbReference type="Pfam" id="PF01408">
    <property type="entry name" value="GFO_IDH_MocA"/>
    <property type="match status" value="1"/>
</dbReference>
<dbReference type="OrthoDB" id="9815825at2"/>
<dbReference type="InterPro" id="IPR004104">
    <property type="entry name" value="Gfo/Idh/MocA-like_OxRdtase_C"/>
</dbReference>
<evidence type="ECO:0000313" key="4">
    <source>
        <dbReference type="EMBL" id="ODV54669.1"/>
    </source>
</evidence>
<organism evidence="4 5">
    <name type="scientific">Lysinibacillus fusiformis</name>
    <dbReference type="NCBI Taxonomy" id="28031"/>
    <lineage>
        <taxon>Bacteria</taxon>
        <taxon>Bacillati</taxon>
        <taxon>Bacillota</taxon>
        <taxon>Bacilli</taxon>
        <taxon>Bacillales</taxon>
        <taxon>Bacillaceae</taxon>
        <taxon>Lysinibacillus</taxon>
    </lineage>
</organism>
<dbReference type="Proteomes" id="UP000094784">
    <property type="component" value="Unassembled WGS sequence"/>
</dbReference>
<evidence type="ECO:0000259" key="3">
    <source>
        <dbReference type="Pfam" id="PF02894"/>
    </source>
</evidence>
<dbReference type="Gene3D" id="3.40.50.720">
    <property type="entry name" value="NAD(P)-binding Rossmann-like Domain"/>
    <property type="match status" value="1"/>
</dbReference>
<dbReference type="EMBL" id="MECQ01000001">
    <property type="protein sequence ID" value="ODV54669.1"/>
    <property type="molecule type" value="Genomic_DNA"/>
</dbReference>
<comment type="caution">
    <text evidence="4">The sequence shown here is derived from an EMBL/GenBank/DDBJ whole genome shotgun (WGS) entry which is preliminary data.</text>
</comment>
<proteinExistence type="inferred from homology"/>
<comment type="similarity">
    <text evidence="1">Belongs to the Gfo/Idh/MocA family.</text>
</comment>
<sequence>MDKLKVCVIGTGSISDYHLGSYMKNPLVELYGVYDTSIERGKAKAAQFGATHVFSSKEALFADKNVEAVSICTWNNTHAELAILALENDLHVLIEKPLSMTYAEALNIQKVAEKHRKVFQVGYVRRFATNTKVLKQFIDDNKLGDIYYAKASCLRRLGNPGGWFAEIEKSGGGPLIDLGVHVIDICWYLMGRPKVKRVTGHTYNQLGNRNHIEHLSFYKAADYDATKNTVEDLANALITFENGASLMVDVSYTLHAIKDEMSIKLYGTNGGAELEPELKIVSEEHNTIVNIHPQINDLSFDFVTAFQNEINTFVDCCLHQYDSVAPVEDGVEIMKILEGIYISARQGKEVVY</sequence>
<dbReference type="InterPro" id="IPR052515">
    <property type="entry name" value="Gfo/Idh/MocA_Oxidoreductase"/>
</dbReference>
<protein>
    <submittedName>
        <fullName evidence="4">Oxidoreductase</fullName>
    </submittedName>
</protein>
<feature type="domain" description="Gfo/Idh/MocA-like oxidoreductase C-terminal" evidence="3">
    <location>
        <begin position="135"/>
        <end position="350"/>
    </location>
</feature>
<dbReference type="PANTHER" id="PTHR43249:SF1">
    <property type="entry name" value="D-GLUCOSIDE 3-DEHYDROGENASE"/>
    <property type="match status" value="1"/>
</dbReference>
<evidence type="ECO:0000256" key="1">
    <source>
        <dbReference type="ARBA" id="ARBA00010928"/>
    </source>
</evidence>
<gene>
    <name evidence="4" type="ORF">BG258_01605</name>
</gene>
<dbReference type="Pfam" id="PF02894">
    <property type="entry name" value="GFO_IDH_MocA_C"/>
    <property type="match status" value="1"/>
</dbReference>
<dbReference type="InterPro" id="IPR000683">
    <property type="entry name" value="Gfo/Idh/MocA-like_OxRdtase_N"/>
</dbReference>
<accession>A0A1E4R2L4</accession>
<dbReference type="SUPFAM" id="SSF55347">
    <property type="entry name" value="Glyceraldehyde-3-phosphate dehydrogenase-like, C-terminal domain"/>
    <property type="match status" value="1"/>
</dbReference>
<dbReference type="InterPro" id="IPR036291">
    <property type="entry name" value="NAD(P)-bd_dom_sf"/>
</dbReference>
<dbReference type="GO" id="GO:0000166">
    <property type="term" value="F:nucleotide binding"/>
    <property type="evidence" value="ECO:0007669"/>
    <property type="project" value="InterPro"/>
</dbReference>
<dbReference type="RefSeq" id="WP_069479932.1">
    <property type="nucleotide sequence ID" value="NZ_KV766182.1"/>
</dbReference>
<dbReference type="Gene3D" id="3.30.360.10">
    <property type="entry name" value="Dihydrodipicolinate Reductase, domain 2"/>
    <property type="match status" value="1"/>
</dbReference>
<evidence type="ECO:0000313" key="5">
    <source>
        <dbReference type="Proteomes" id="UP000094784"/>
    </source>
</evidence>
<reference evidence="4 5" key="1">
    <citation type="submission" date="2016-09" db="EMBL/GenBank/DDBJ databases">
        <title>Draft genome sequence of the soil isolate, Lysinibacillus fusiformis M5, a potential hypoxanthine producer.</title>
        <authorList>
            <person name="Gallegos-Monterrosa R."/>
            <person name="Maroti G."/>
            <person name="Balint B."/>
            <person name="Kovacs A.T."/>
        </authorList>
    </citation>
    <scope>NUCLEOTIDE SEQUENCE [LARGE SCALE GENOMIC DNA]</scope>
    <source>
        <strain evidence="4 5">M5</strain>
    </source>
</reference>